<gene>
    <name evidence="2" type="ORF">M408DRAFT_24501</name>
</gene>
<evidence type="ECO:0000313" key="2">
    <source>
        <dbReference type="EMBL" id="KIM27578.1"/>
    </source>
</evidence>
<evidence type="ECO:0000313" key="3">
    <source>
        <dbReference type="Proteomes" id="UP000054097"/>
    </source>
</evidence>
<keyword evidence="3" id="KW-1185">Reference proteome</keyword>
<name>A0A0C2WMS5_SERVB</name>
<organism evidence="2 3">
    <name type="scientific">Serendipita vermifera MAFF 305830</name>
    <dbReference type="NCBI Taxonomy" id="933852"/>
    <lineage>
        <taxon>Eukaryota</taxon>
        <taxon>Fungi</taxon>
        <taxon>Dikarya</taxon>
        <taxon>Basidiomycota</taxon>
        <taxon>Agaricomycotina</taxon>
        <taxon>Agaricomycetes</taxon>
        <taxon>Sebacinales</taxon>
        <taxon>Serendipitaceae</taxon>
        <taxon>Serendipita</taxon>
    </lineage>
</organism>
<accession>A0A0C2WMS5</accession>
<reference evidence="3" key="2">
    <citation type="submission" date="2015-01" db="EMBL/GenBank/DDBJ databases">
        <title>Evolutionary Origins and Diversification of the Mycorrhizal Mutualists.</title>
        <authorList>
            <consortium name="DOE Joint Genome Institute"/>
            <consortium name="Mycorrhizal Genomics Consortium"/>
            <person name="Kohler A."/>
            <person name="Kuo A."/>
            <person name="Nagy L.G."/>
            <person name="Floudas D."/>
            <person name="Copeland A."/>
            <person name="Barry K.W."/>
            <person name="Cichocki N."/>
            <person name="Veneault-Fourrey C."/>
            <person name="LaButti K."/>
            <person name="Lindquist E.A."/>
            <person name="Lipzen A."/>
            <person name="Lundell T."/>
            <person name="Morin E."/>
            <person name="Murat C."/>
            <person name="Riley R."/>
            <person name="Ohm R."/>
            <person name="Sun H."/>
            <person name="Tunlid A."/>
            <person name="Henrissat B."/>
            <person name="Grigoriev I.V."/>
            <person name="Hibbett D.S."/>
            <person name="Martin F."/>
        </authorList>
    </citation>
    <scope>NUCLEOTIDE SEQUENCE [LARGE SCALE GENOMIC DNA]</scope>
    <source>
        <strain evidence="3">MAFF 305830</strain>
    </source>
</reference>
<feature type="compositionally biased region" description="Polar residues" evidence="1">
    <location>
        <begin position="68"/>
        <end position="77"/>
    </location>
</feature>
<proteinExistence type="predicted"/>
<reference evidence="2 3" key="1">
    <citation type="submission" date="2014-04" db="EMBL/GenBank/DDBJ databases">
        <authorList>
            <consortium name="DOE Joint Genome Institute"/>
            <person name="Kuo A."/>
            <person name="Zuccaro A."/>
            <person name="Kohler A."/>
            <person name="Nagy L.G."/>
            <person name="Floudas D."/>
            <person name="Copeland A."/>
            <person name="Barry K.W."/>
            <person name="Cichocki N."/>
            <person name="Veneault-Fourrey C."/>
            <person name="LaButti K."/>
            <person name="Lindquist E.A."/>
            <person name="Lipzen A."/>
            <person name="Lundell T."/>
            <person name="Morin E."/>
            <person name="Murat C."/>
            <person name="Sun H."/>
            <person name="Tunlid A."/>
            <person name="Henrissat B."/>
            <person name="Grigoriev I.V."/>
            <person name="Hibbett D.S."/>
            <person name="Martin F."/>
            <person name="Nordberg H.P."/>
            <person name="Cantor M.N."/>
            <person name="Hua S.X."/>
        </authorList>
    </citation>
    <scope>NUCLEOTIDE SEQUENCE [LARGE SCALE GENOMIC DNA]</scope>
    <source>
        <strain evidence="2 3">MAFF 305830</strain>
    </source>
</reference>
<feature type="compositionally biased region" description="Low complexity" evidence="1">
    <location>
        <begin position="31"/>
        <end position="41"/>
    </location>
</feature>
<protein>
    <submittedName>
        <fullName evidence="2">Uncharacterized protein</fullName>
    </submittedName>
</protein>
<dbReference type="EMBL" id="KN824298">
    <property type="protein sequence ID" value="KIM27578.1"/>
    <property type="molecule type" value="Genomic_DNA"/>
</dbReference>
<feature type="region of interest" description="Disordered" evidence="1">
    <location>
        <begin position="1"/>
        <end position="99"/>
    </location>
</feature>
<dbReference type="AlphaFoldDB" id="A0A0C2WMS5"/>
<dbReference type="HOGENOM" id="CLU_1579474_0_0_1"/>
<dbReference type="Proteomes" id="UP000054097">
    <property type="component" value="Unassembled WGS sequence"/>
</dbReference>
<sequence>MSSHHRQPVYYVASAPSRSYHPTSHGRSRSGSHPGSSHSGSDLYYYPSRQRRASTSSYGHSPPVYYVTNGNTRSRSGSRYRPVTAYPTGTSGSHGYHTEHRDRGYRRLSHDYGHHNSERRGSRDREIVFTDQGRHHDRGRRHHEEHGSLGDRVRLLLGMRPHNREEYRV</sequence>
<evidence type="ECO:0000256" key="1">
    <source>
        <dbReference type="SAM" id="MobiDB-lite"/>
    </source>
</evidence>